<evidence type="ECO:0008006" key="4">
    <source>
        <dbReference type="Google" id="ProtNLM"/>
    </source>
</evidence>
<dbReference type="KEGG" id="rli:RLO149_c023810"/>
<proteinExistence type="predicted"/>
<dbReference type="Proteomes" id="UP000001353">
    <property type="component" value="Chromosome"/>
</dbReference>
<dbReference type="AlphaFoldDB" id="F7ZBG5"/>
<evidence type="ECO:0000313" key="2">
    <source>
        <dbReference type="EMBL" id="AEI94351.1"/>
    </source>
</evidence>
<protein>
    <recommendedName>
        <fullName evidence="4">DUF177 domain-containing protein</fullName>
    </recommendedName>
</protein>
<keyword evidence="3" id="KW-1185">Reference proteome</keyword>
<reference evidence="2 3" key="1">
    <citation type="journal article" date="2011" name="BMC Genomics">
        <title>Comparative genome analysis and genome-guided physiological analysis of Roseobacter litoralis.</title>
        <authorList>
            <person name="Kalhoefer D."/>
            <person name="Thole S."/>
            <person name="Voget S."/>
            <person name="Lehmann R."/>
            <person name="Liesegang H."/>
            <person name="Wollher A."/>
            <person name="Daniel R."/>
            <person name="Simon M."/>
            <person name="Brinkhoff T."/>
        </authorList>
    </citation>
    <scope>NUCLEOTIDE SEQUENCE [LARGE SCALE GENOMIC DNA]</scope>
    <source>
        <strain evidence="3">ATCC 49566 / DSM 6996 / JCM 21268 / NBRC 15278 / OCh 149</strain>
    </source>
</reference>
<feature type="compositionally biased region" description="Polar residues" evidence="1">
    <location>
        <begin position="1"/>
        <end position="13"/>
    </location>
</feature>
<evidence type="ECO:0000256" key="1">
    <source>
        <dbReference type="SAM" id="MobiDB-lite"/>
    </source>
</evidence>
<dbReference type="STRING" id="391595.RLO149_c023810"/>
<organism evidence="2 3">
    <name type="scientific">Roseobacter litoralis (strain ATCC 49566 / DSM 6996 / JCM 21268 / NBRC 15278 / OCh 149)</name>
    <dbReference type="NCBI Taxonomy" id="391595"/>
    <lineage>
        <taxon>Bacteria</taxon>
        <taxon>Pseudomonadati</taxon>
        <taxon>Pseudomonadota</taxon>
        <taxon>Alphaproteobacteria</taxon>
        <taxon>Rhodobacterales</taxon>
        <taxon>Roseobacteraceae</taxon>
        <taxon>Roseobacter</taxon>
    </lineage>
</organism>
<dbReference type="EMBL" id="CP002623">
    <property type="protein sequence ID" value="AEI94351.1"/>
    <property type="molecule type" value="Genomic_DNA"/>
</dbReference>
<dbReference type="InterPro" id="IPR003772">
    <property type="entry name" value="YceD"/>
</dbReference>
<name>F7ZBG5_ROSLO</name>
<evidence type="ECO:0000313" key="3">
    <source>
        <dbReference type="Proteomes" id="UP000001353"/>
    </source>
</evidence>
<feature type="region of interest" description="Disordered" evidence="1">
    <location>
        <begin position="1"/>
        <end position="23"/>
    </location>
</feature>
<accession>F7ZBG5</accession>
<dbReference type="HOGENOM" id="CLU_088841_1_0_5"/>
<dbReference type="eggNOG" id="COG1399">
    <property type="taxonomic scope" value="Bacteria"/>
</dbReference>
<dbReference type="Pfam" id="PF02620">
    <property type="entry name" value="YceD"/>
    <property type="match status" value="1"/>
</dbReference>
<sequence>MVQETKAASMSQTPPSPTALRVSGLSQNTATPFDLRPAKAQRTELATQMDLLGLRKLSFTGQITSLGAADWQLDATLGATVVQPCAVTVEPVTTRIDVPVRRVYQKDFIDVDAPEAEIPDDDAVEPLSTWIDPADVMIEALVLHLPLYPRAPDAELGVLSVSEPGVRPMTDEDARPFAGLAALKEQLKDD</sequence>
<gene>
    <name evidence="2" type="ordered locus">RLO149_c023810</name>
</gene>